<dbReference type="AlphaFoldDB" id="A0A644YHZ1"/>
<protein>
    <submittedName>
        <fullName evidence="2">DNA polymerase IV</fullName>
        <ecNumber evidence="2">2.7.7.7</ecNumber>
    </submittedName>
</protein>
<dbReference type="GO" id="GO:0005829">
    <property type="term" value="C:cytosol"/>
    <property type="evidence" value="ECO:0007669"/>
    <property type="project" value="TreeGrafter"/>
</dbReference>
<gene>
    <name evidence="2" type="primary">dinB_24</name>
    <name evidence="2" type="ORF">SDC9_74714</name>
</gene>
<dbReference type="InterPro" id="IPR017961">
    <property type="entry name" value="DNA_pol_Y-fam_little_finger"/>
</dbReference>
<sequence length="507" mass="56806">MKNRTYIAIDLKSFYASVECMERGLDPLTTNLVVADASRTEKTICLAVSPSLKAYGIAGRARLFEVVQKVKEVNAARLRTAPGRVFSGASFSDTELKSSPGISLDYIIAPPQMALYMEYSTRIYNIYLKYIAPEDSHVYSIDEVFIDATDYLNTYKISACELATEMILDVLSKTGVTATAGIGTNLYLAKIAMDIQAKHIPADKNGMRIAVLDEMSYRRLLWSHRPLTDFWRVGRGYAKKLEEHGLFTMGDIARCSLGKPTDHYNEDLLYKLFGINAELLIDHAWGWEPCTISDIKAYKPSTNSIGSGQVLQHPYSFNKAKLIVREMTDLLVLDLVDKRLVTDQLVLTVGYDIENLADSKIKMLYRGAVTTDRYGRAVPKSAHGTTNLGRQTSSTKLILDAVTELFERIVDKNLLVRRINITVNHVVDEGTVHKTNSFEQLDLFTDYAVVQAKKEAEEAELAREKKMQKAMLEIKKKHGKNAILRGMNLEEGATTIDRNKQIGGHKA</sequence>
<dbReference type="InterPro" id="IPR001126">
    <property type="entry name" value="UmuC"/>
</dbReference>
<dbReference type="SUPFAM" id="SSF56672">
    <property type="entry name" value="DNA/RNA polymerases"/>
    <property type="match status" value="1"/>
</dbReference>
<dbReference type="Gene3D" id="3.40.1170.60">
    <property type="match status" value="1"/>
</dbReference>
<dbReference type="PANTHER" id="PTHR11076">
    <property type="entry name" value="DNA REPAIR POLYMERASE UMUC / TRANSFERASE FAMILY MEMBER"/>
    <property type="match status" value="1"/>
</dbReference>
<evidence type="ECO:0000313" key="2">
    <source>
        <dbReference type="EMBL" id="MPM28195.1"/>
    </source>
</evidence>
<evidence type="ECO:0000259" key="1">
    <source>
        <dbReference type="PROSITE" id="PS50173"/>
    </source>
</evidence>
<dbReference type="Pfam" id="PF00817">
    <property type="entry name" value="IMS"/>
    <property type="match status" value="1"/>
</dbReference>
<dbReference type="GO" id="GO:0003684">
    <property type="term" value="F:damaged DNA binding"/>
    <property type="evidence" value="ECO:0007669"/>
    <property type="project" value="InterPro"/>
</dbReference>
<dbReference type="Pfam" id="PF11799">
    <property type="entry name" value="IMS_C"/>
    <property type="match status" value="1"/>
</dbReference>
<dbReference type="Gene3D" id="3.30.70.270">
    <property type="match status" value="1"/>
</dbReference>
<dbReference type="GO" id="GO:0042276">
    <property type="term" value="P:error-prone translesion synthesis"/>
    <property type="evidence" value="ECO:0007669"/>
    <property type="project" value="TreeGrafter"/>
</dbReference>
<reference evidence="2" key="1">
    <citation type="submission" date="2019-08" db="EMBL/GenBank/DDBJ databases">
        <authorList>
            <person name="Kucharzyk K."/>
            <person name="Murdoch R.W."/>
            <person name="Higgins S."/>
            <person name="Loffler F."/>
        </authorList>
    </citation>
    <scope>NUCLEOTIDE SEQUENCE</scope>
</reference>
<dbReference type="PROSITE" id="PS50173">
    <property type="entry name" value="UMUC"/>
    <property type="match status" value="1"/>
</dbReference>
<accession>A0A644YHZ1</accession>
<feature type="domain" description="UmuC" evidence="1">
    <location>
        <begin position="6"/>
        <end position="234"/>
    </location>
</feature>
<dbReference type="GO" id="GO:0003887">
    <property type="term" value="F:DNA-directed DNA polymerase activity"/>
    <property type="evidence" value="ECO:0007669"/>
    <property type="project" value="UniProtKB-EC"/>
</dbReference>
<organism evidence="2">
    <name type="scientific">bioreactor metagenome</name>
    <dbReference type="NCBI Taxonomy" id="1076179"/>
    <lineage>
        <taxon>unclassified sequences</taxon>
        <taxon>metagenomes</taxon>
        <taxon>ecological metagenomes</taxon>
    </lineage>
</organism>
<dbReference type="Gene3D" id="1.10.150.20">
    <property type="entry name" value="5' to 3' exonuclease, C-terminal subdomain"/>
    <property type="match status" value="1"/>
</dbReference>
<dbReference type="InterPro" id="IPR043502">
    <property type="entry name" value="DNA/RNA_pol_sf"/>
</dbReference>
<keyword evidence="2" id="KW-0548">Nucleotidyltransferase</keyword>
<dbReference type="GO" id="GO:0006281">
    <property type="term" value="P:DNA repair"/>
    <property type="evidence" value="ECO:0007669"/>
    <property type="project" value="InterPro"/>
</dbReference>
<dbReference type="InterPro" id="IPR050116">
    <property type="entry name" value="DNA_polymerase-Y"/>
</dbReference>
<dbReference type="InterPro" id="IPR043128">
    <property type="entry name" value="Rev_trsase/Diguanyl_cyclase"/>
</dbReference>
<dbReference type="EC" id="2.7.7.7" evidence="2"/>
<keyword evidence="2" id="KW-0808">Transferase</keyword>
<proteinExistence type="predicted"/>
<dbReference type="EMBL" id="VSSQ01005188">
    <property type="protein sequence ID" value="MPM28195.1"/>
    <property type="molecule type" value="Genomic_DNA"/>
</dbReference>
<dbReference type="GO" id="GO:0009432">
    <property type="term" value="P:SOS response"/>
    <property type="evidence" value="ECO:0007669"/>
    <property type="project" value="TreeGrafter"/>
</dbReference>
<dbReference type="PANTHER" id="PTHR11076:SF35">
    <property type="entry name" value="DNA REPAIR PROTEIN HOMOLOG YOBH"/>
    <property type="match status" value="1"/>
</dbReference>
<name>A0A644YHZ1_9ZZZZ</name>
<comment type="caution">
    <text evidence="2">The sequence shown here is derived from an EMBL/GenBank/DDBJ whole genome shotgun (WGS) entry which is preliminary data.</text>
</comment>